<reference evidence="5 6" key="1">
    <citation type="submission" date="2019-02" db="EMBL/GenBank/DDBJ databases">
        <title>Deep-cultivation of Planctomycetes and their phenomic and genomic characterization uncovers novel biology.</title>
        <authorList>
            <person name="Wiegand S."/>
            <person name="Jogler M."/>
            <person name="Boedeker C."/>
            <person name="Pinto D."/>
            <person name="Vollmers J."/>
            <person name="Rivas-Marin E."/>
            <person name="Kohn T."/>
            <person name="Peeters S.H."/>
            <person name="Heuer A."/>
            <person name="Rast P."/>
            <person name="Oberbeckmann S."/>
            <person name="Bunk B."/>
            <person name="Jeske O."/>
            <person name="Meyerdierks A."/>
            <person name="Storesund J.E."/>
            <person name="Kallscheuer N."/>
            <person name="Luecker S."/>
            <person name="Lage O.M."/>
            <person name="Pohl T."/>
            <person name="Merkel B.J."/>
            <person name="Hornburger P."/>
            <person name="Mueller R.-W."/>
            <person name="Bruemmer F."/>
            <person name="Labrenz M."/>
            <person name="Spormann A.M."/>
            <person name="Op Den Camp H."/>
            <person name="Overmann J."/>
            <person name="Amann R."/>
            <person name="Jetten M.S.M."/>
            <person name="Mascher T."/>
            <person name="Medema M.H."/>
            <person name="Devos D.P."/>
            <person name="Kaster A.-K."/>
            <person name="Ovreas L."/>
            <person name="Rohde M."/>
            <person name="Galperin M.Y."/>
            <person name="Jogler C."/>
        </authorList>
    </citation>
    <scope>NUCLEOTIDE SEQUENCE [LARGE SCALE GENOMIC DNA]</scope>
    <source>
        <strain evidence="5 6">V7</strain>
    </source>
</reference>
<dbReference type="AlphaFoldDB" id="A0A5C6FT04"/>
<evidence type="ECO:0000313" key="6">
    <source>
        <dbReference type="Proteomes" id="UP000316476"/>
    </source>
</evidence>
<dbReference type="InterPro" id="IPR003313">
    <property type="entry name" value="AraC-bd"/>
</dbReference>
<comment type="caution">
    <text evidence="5">The sequence shown here is derived from an EMBL/GenBank/DDBJ whole genome shotgun (WGS) entry which is preliminary data.</text>
</comment>
<dbReference type="InterPro" id="IPR018060">
    <property type="entry name" value="HTH_AraC"/>
</dbReference>
<dbReference type="InterPro" id="IPR009057">
    <property type="entry name" value="Homeodomain-like_sf"/>
</dbReference>
<organism evidence="5 6">
    <name type="scientific">Crateriforma conspicua</name>
    <dbReference type="NCBI Taxonomy" id="2527996"/>
    <lineage>
        <taxon>Bacteria</taxon>
        <taxon>Pseudomonadati</taxon>
        <taxon>Planctomycetota</taxon>
        <taxon>Planctomycetia</taxon>
        <taxon>Planctomycetales</taxon>
        <taxon>Planctomycetaceae</taxon>
        <taxon>Crateriforma</taxon>
    </lineage>
</organism>
<keyword evidence="3" id="KW-0804">Transcription</keyword>
<protein>
    <submittedName>
        <fullName evidence="5">HTH-type transcriptional regulator YesS</fullName>
    </submittedName>
</protein>
<gene>
    <name evidence="5" type="primary">yesS</name>
    <name evidence="5" type="ORF">V7x_50610</name>
</gene>
<dbReference type="RefSeq" id="WP_146415948.1">
    <property type="nucleotide sequence ID" value="NZ_SJPZ01000002.1"/>
</dbReference>
<dbReference type="Proteomes" id="UP000316476">
    <property type="component" value="Unassembled WGS sequence"/>
</dbReference>
<keyword evidence="1" id="KW-0805">Transcription regulation</keyword>
<dbReference type="PROSITE" id="PS01124">
    <property type="entry name" value="HTH_ARAC_FAMILY_2"/>
    <property type="match status" value="1"/>
</dbReference>
<dbReference type="PANTHER" id="PTHR43280:SF28">
    <property type="entry name" value="HTH-TYPE TRANSCRIPTIONAL ACTIVATOR RHAS"/>
    <property type="match status" value="1"/>
</dbReference>
<dbReference type="PANTHER" id="PTHR43280">
    <property type="entry name" value="ARAC-FAMILY TRANSCRIPTIONAL REGULATOR"/>
    <property type="match status" value="1"/>
</dbReference>
<evidence type="ECO:0000313" key="5">
    <source>
        <dbReference type="EMBL" id="TWU63321.1"/>
    </source>
</evidence>
<dbReference type="PRINTS" id="PR00032">
    <property type="entry name" value="HTHARAC"/>
</dbReference>
<dbReference type="EMBL" id="SJPZ01000002">
    <property type="protein sequence ID" value="TWU63321.1"/>
    <property type="molecule type" value="Genomic_DNA"/>
</dbReference>
<evidence type="ECO:0000256" key="1">
    <source>
        <dbReference type="ARBA" id="ARBA00023015"/>
    </source>
</evidence>
<dbReference type="OrthoDB" id="9778008at2"/>
<evidence type="ECO:0000259" key="4">
    <source>
        <dbReference type="PROSITE" id="PS01124"/>
    </source>
</evidence>
<evidence type="ECO:0000256" key="2">
    <source>
        <dbReference type="ARBA" id="ARBA00023125"/>
    </source>
</evidence>
<dbReference type="Gene3D" id="2.60.120.10">
    <property type="entry name" value="Jelly Rolls"/>
    <property type="match status" value="1"/>
</dbReference>
<dbReference type="Pfam" id="PF02311">
    <property type="entry name" value="AraC_binding"/>
    <property type="match status" value="1"/>
</dbReference>
<dbReference type="InterPro" id="IPR020449">
    <property type="entry name" value="Tscrpt_reg_AraC-type_HTH"/>
</dbReference>
<name>A0A5C6FT04_9PLAN</name>
<proteinExistence type="predicted"/>
<feature type="domain" description="HTH araC/xylS-type" evidence="4">
    <location>
        <begin position="177"/>
        <end position="275"/>
    </location>
</feature>
<dbReference type="InterPro" id="IPR014710">
    <property type="entry name" value="RmlC-like_jellyroll"/>
</dbReference>
<evidence type="ECO:0000256" key="3">
    <source>
        <dbReference type="ARBA" id="ARBA00023163"/>
    </source>
</evidence>
<dbReference type="Gene3D" id="1.10.10.60">
    <property type="entry name" value="Homeodomain-like"/>
    <property type="match status" value="1"/>
</dbReference>
<dbReference type="GO" id="GO:0003700">
    <property type="term" value="F:DNA-binding transcription factor activity"/>
    <property type="evidence" value="ECO:0007669"/>
    <property type="project" value="InterPro"/>
</dbReference>
<dbReference type="GO" id="GO:0043565">
    <property type="term" value="F:sequence-specific DNA binding"/>
    <property type="evidence" value="ECO:0007669"/>
    <property type="project" value="InterPro"/>
</dbReference>
<dbReference type="Pfam" id="PF12833">
    <property type="entry name" value="HTH_18"/>
    <property type="match status" value="1"/>
</dbReference>
<dbReference type="InterPro" id="IPR037923">
    <property type="entry name" value="HTH-like"/>
</dbReference>
<keyword evidence="2" id="KW-0238">DNA-binding</keyword>
<dbReference type="SUPFAM" id="SSF46689">
    <property type="entry name" value="Homeodomain-like"/>
    <property type="match status" value="2"/>
</dbReference>
<accession>A0A5C6FT04</accession>
<dbReference type="SUPFAM" id="SSF51215">
    <property type="entry name" value="Regulatory protein AraC"/>
    <property type="match status" value="1"/>
</dbReference>
<dbReference type="SMART" id="SM00342">
    <property type="entry name" value="HTH_ARAC"/>
    <property type="match status" value="1"/>
</dbReference>
<sequence length="284" mass="32532">MSDRRTSRPVDEVLPDFGVFVFESHHTGDFSMDFRSHRFVKLIYVLEGAGKLETQTITKPFQSGDVIVVPPDLRHRVVDAPEQPSRLYVACISLSLLRFDSTIAKRFAFFVLGDPHLTTRVAVTMRRMVYRQQTLDDAISLSMVADALRLLESVLDPRTHVRKRVARGMTRDQESMRRYVSYLEDYFFEATTIDEAAASLGMSRRHFTKLFSQQTGTTWLNFVRGKAVDHAKKRLQDTSIPIASVAFECGFNDLTTFYRQFKKHAGMSPAKYRQQSGQADDSDR</sequence>